<dbReference type="EMBL" id="MFIE01000022">
    <property type="protein sequence ID" value="OGF82339.1"/>
    <property type="molecule type" value="Genomic_DNA"/>
</dbReference>
<reference evidence="1 2" key="1">
    <citation type="journal article" date="2016" name="Nat. Commun.">
        <title>Thousands of microbial genomes shed light on interconnected biogeochemical processes in an aquifer system.</title>
        <authorList>
            <person name="Anantharaman K."/>
            <person name="Brown C.T."/>
            <person name="Hug L.A."/>
            <person name="Sharon I."/>
            <person name="Castelle C.J."/>
            <person name="Probst A.J."/>
            <person name="Thomas B.C."/>
            <person name="Singh A."/>
            <person name="Wilkins M.J."/>
            <person name="Karaoz U."/>
            <person name="Brodie E.L."/>
            <person name="Williams K.H."/>
            <person name="Hubbard S.S."/>
            <person name="Banfield J.F."/>
        </authorList>
    </citation>
    <scope>NUCLEOTIDE SEQUENCE [LARGE SCALE GENOMIC DNA]</scope>
</reference>
<organism evidence="1 2">
    <name type="scientific">Candidatus Giovannonibacteria bacterium RIFCSPLOWO2_01_FULL_46_13</name>
    <dbReference type="NCBI Taxonomy" id="1798352"/>
    <lineage>
        <taxon>Bacteria</taxon>
        <taxon>Candidatus Giovannoniibacteriota</taxon>
    </lineage>
</organism>
<accession>A0A1F5X362</accession>
<proteinExistence type="predicted"/>
<dbReference type="Proteomes" id="UP000178684">
    <property type="component" value="Unassembled WGS sequence"/>
</dbReference>
<comment type="caution">
    <text evidence="1">The sequence shown here is derived from an EMBL/GenBank/DDBJ whole genome shotgun (WGS) entry which is preliminary data.</text>
</comment>
<name>A0A1F5X362_9BACT</name>
<dbReference type="AlphaFoldDB" id="A0A1F5X362"/>
<protein>
    <submittedName>
        <fullName evidence="1">Uncharacterized protein</fullName>
    </submittedName>
</protein>
<gene>
    <name evidence="1" type="ORF">A3B18_00080</name>
</gene>
<evidence type="ECO:0000313" key="2">
    <source>
        <dbReference type="Proteomes" id="UP000178684"/>
    </source>
</evidence>
<evidence type="ECO:0000313" key="1">
    <source>
        <dbReference type="EMBL" id="OGF82339.1"/>
    </source>
</evidence>
<sequence>MNVIKLLAFSVLFFFLLCCGTPPKKNIPIPISVELLDYLNSKLGNEAGIFLSGAKTDFVVRRQGESIHVFVTSKKFIFLSDVQQEAFQFSVSRHGVTVGPAICSVKKVRGILSALRCDDPVYPLIAPDKLVEELKDELTHSEQRGILLPSGREI</sequence>